<protein>
    <submittedName>
        <fullName evidence="1">Uncharacterized protein</fullName>
    </submittedName>
</protein>
<evidence type="ECO:0000313" key="1">
    <source>
        <dbReference type="EMBL" id="PKA73748.1"/>
    </source>
</evidence>
<organism evidence="1 2">
    <name type="scientific">Pseudomonas tolaasii NCPPB 2192</name>
    <dbReference type="NCBI Taxonomy" id="564423"/>
    <lineage>
        <taxon>Bacteria</taxon>
        <taxon>Pseudomonadati</taxon>
        <taxon>Pseudomonadota</taxon>
        <taxon>Gammaproteobacteria</taxon>
        <taxon>Pseudomonadales</taxon>
        <taxon>Pseudomonadaceae</taxon>
        <taxon>Pseudomonas</taxon>
    </lineage>
</organism>
<gene>
    <name evidence="1" type="ORF">ATI14_0489</name>
</gene>
<accession>A0ABX4QAE3</accession>
<keyword evidence="2" id="KW-1185">Reference proteome</keyword>
<reference evidence="1 2" key="1">
    <citation type="submission" date="2017-11" db="EMBL/GenBank/DDBJ databases">
        <title>Genome sequencing of a diverse group of Pseudomonas species.</title>
        <authorList>
            <person name="Loper J."/>
        </authorList>
    </citation>
    <scope>NUCLEOTIDE SEQUENCE [LARGE SCALE GENOMIC DNA]</scope>
    <source>
        <strain evidence="1 2">NCPPB 2192</strain>
    </source>
</reference>
<sequence length="43" mass="4807">MENQSIPSRSVSLGGTVVFFQWHWGQVNVKGWGGQGMEITRQS</sequence>
<dbReference type="EMBL" id="PHHD01000001">
    <property type="protein sequence ID" value="PKA73748.1"/>
    <property type="molecule type" value="Genomic_DNA"/>
</dbReference>
<comment type="caution">
    <text evidence="1">The sequence shown here is derived from an EMBL/GenBank/DDBJ whole genome shotgun (WGS) entry which is preliminary data.</text>
</comment>
<dbReference type="Proteomes" id="UP000232891">
    <property type="component" value="Unassembled WGS sequence"/>
</dbReference>
<name>A0ABX4QAE3_PSETO</name>
<proteinExistence type="predicted"/>
<evidence type="ECO:0000313" key="2">
    <source>
        <dbReference type="Proteomes" id="UP000232891"/>
    </source>
</evidence>